<dbReference type="EnsemblProtists" id="PYU1_T013817">
    <property type="protein sequence ID" value="PYU1_T013817"/>
    <property type="gene ID" value="PYU1_G013788"/>
</dbReference>
<evidence type="ECO:0000313" key="2">
    <source>
        <dbReference type="EnsemblProtists" id="PYU1_T013817"/>
    </source>
</evidence>
<dbReference type="VEuPathDB" id="FungiDB:PYU1_G013788"/>
<dbReference type="HOGENOM" id="CLU_1921329_0_0_1"/>
<dbReference type="EMBL" id="GL376614">
    <property type="status" value="NOT_ANNOTATED_CDS"/>
    <property type="molecule type" value="Genomic_DNA"/>
</dbReference>
<keyword evidence="1" id="KW-0472">Membrane</keyword>
<protein>
    <submittedName>
        <fullName evidence="2">Uncharacterized protein</fullName>
    </submittedName>
</protein>
<dbReference type="AlphaFoldDB" id="K3X9B8"/>
<dbReference type="Proteomes" id="UP000019132">
    <property type="component" value="Unassembled WGS sequence"/>
</dbReference>
<proteinExistence type="predicted"/>
<reference evidence="2" key="3">
    <citation type="submission" date="2015-02" db="UniProtKB">
        <authorList>
            <consortium name="EnsemblProtists"/>
        </authorList>
    </citation>
    <scope>IDENTIFICATION</scope>
    <source>
        <strain evidence="2">DAOM BR144</strain>
    </source>
</reference>
<sequence>MLRFRIVYAIFHFQFEVSLVVVFVTTGRRTALVEYTGLSLLLFNSTGLALSIITTCSQSCIMSMCKCCFLNTREDQFPARHTHFIQIHHAPAPANPVFVVTDIESSSDLWAIDGGRTMQLATEIHDDIFELS</sequence>
<keyword evidence="3" id="KW-1185">Reference proteome</keyword>
<keyword evidence="1" id="KW-0812">Transmembrane</keyword>
<organism evidence="2 3">
    <name type="scientific">Globisporangium ultimum (strain ATCC 200006 / CBS 805.95 / DAOM BR144)</name>
    <name type="common">Pythium ultimum</name>
    <dbReference type="NCBI Taxonomy" id="431595"/>
    <lineage>
        <taxon>Eukaryota</taxon>
        <taxon>Sar</taxon>
        <taxon>Stramenopiles</taxon>
        <taxon>Oomycota</taxon>
        <taxon>Peronosporomycetes</taxon>
        <taxon>Pythiales</taxon>
        <taxon>Pythiaceae</taxon>
        <taxon>Globisporangium</taxon>
    </lineage>
</organism>
<accession>K3X9B8</accession>
<dbReference type="InParanoid" id="K3X9B8"/>
<evidence type="ECO:0000256" key="1">
    <source>
        <dbReference type="SAM" id="Phobius"/>
    </source>
</evidence>
<name>K3X9B8_GLOUD</name>
<reference evidence="3" key="2">
    <citation type="submission" date="2010-04" db="EMBL/GenBank/DDBJ databases">
        <authorList>
            <person name="Buell R."/>
            <person name="Hamilton J."/>
            <person name="Hostetler J."/>
        </authorList>
    </citation>
    <scope>NUCLEOTIDE SEQUENCE [LARGE SCALE GENOMIC DNA]</scope>
    <source>
        <strain evidence="3">DAOM:BR144</strain>
    </source>
</reference>
<reference evidence="3" key="1">
    <citation type="journal article" date="2010" name="Genome Biol.">
        <title>Genome sequence of the necrotrophic plant pathogen Pythium ultimum reveals original pathogenicity mechanisms and effector repertoire.</title>
        <authorList>
            <person name="Levesque C.A."/>
            <person name="Brouwer H."/>
            <person name="Cano L."/>
            <person name="Hamilton J.P."/>
            <person name="Holt C."/>
            <person name="Huitema E."/>
            <person name="Raffaele S."/>
            <person name="Robideau G.P."/>
            <person name="Thines M."/>
            <person name="Win J."/>
            <person name="Zerillo M.M."/>
            <person name="Beakes G.W."/>
            <person name="Boore J.L."/>
            <person name="Busam D."/>
            <person name="Dumas B."/>
            <person name="Ferriera S."/>
            <person name="Fuerstenberg S.I."/>
            <person name="Gachon C.M."/>
            <person name="Gaulin E."/>
            <person name="Govers F."/>
            <person name="Grenville-Briggs L."/>
            <person name="Horner N."/>
            <person name="Hostetler J."/>
            <person name="Jiang R.H."/>
            <person name="Johnson J."/>
            <person name="Krajaejun T."/>
            <person name="Lin H."/>
            <person name="Meijer H.J."/>
            <person name="Moore B."/>
            <person name="Morris P."/>
            <person name="Phuntmart V."/>
            <person name="Puiu D."/>
            <person name="Shetty J."/>
            <person name="Stajich J.E."/>
            <person name="Tripathy S."/>
            <person name="Wawra S."/>
            <person name="van West P."/>
            <person name="Whitty B.R."/>
            <person name="Coutinho P.M."/>
            <person name="Henrissat B."/>
            <person name="Martin F."/>
            <person name="Thomas P.D."/>
            <person name="Tyler B.M."/>
            <person name="De Vries R.P."/>
            <person name="Kamoun S."/>
            <person name="Yandell M."/>
            <person name="Tisserat N."/>
            <person name="Buell C.R."/>
        </authorList>
    </citation>
    <scope>NUCLEOTIDE SEQUENCE</scope>
    <source>
        <strain evidence="3">DAOM:BR144</strain>
    </source>
</reference>
<dbReference type="STRING" id="431595.K3X9B8"/>
<feature type="transmembrane region" description="Helical" evidence="1">
    <location>
        <begin position="6"/>
        <end position="25"/>
    </location>
</feature>
<evidence type="ECO:0000313" key="3">
    <source>
        <dbReference type="Proteomes" id="UP000019132"/>
    </source>
</evidence>
<feature type="transmembrane region" description="Helical" evidence="1">
    <location>
        <begin position="32"/>
        <end position="53"/>
    </location>
</feature>
<keyword evidence="1" id="KW-1133">Transmembrane helix</keyword>